<name>A0A918IY73_9RHOB</name>
<feature type="domain" description="PRC-barrel" evidence="1">
    <location>
        <begin position="21"/>
        <end position="70"/>
    </location>
</feature>
<dbReference type="InterPro" id="IPR027275">
    <property type="entry name" value="PRC-brl_dom"/>
</dbReference>
<reference evidence="2" key="1">
    <citation type="journal article" date="2014" name="Int. J. Syst. Evol. Microbiol.">
        <title>Complete genome sequence of Corynebacterium casei LMG S-19264T (=DSM 44701T), isolated from a smear-ripened cheese.</title>
        <authorList>
            <consortium name="US DOE Joint Genome Institute (JGI-PGF)"/>
            <person name="Walter F."/>
            <person name="Albersmeier A."/>
            <person name="Kalinowski J."/>
            <person name="Ruckert C."/>
        </authorList>
    </citation>
    <scope>NUCLEOTIDE SEQUENCE</scope>
    <source>
        <strain evidence="2">KCTC 23714</strain>
    </source>
</reference>
<dbReference type="SUPFAM" id="SSF50346">
    <property type="entry name" value="PRC-barrel domain"/>
    <property type="match status" value="1"/>
</dbReference>
<reference evidence="2" key="2">
    <citation type="submission" date="2020-09" db="EMBL/GenBank/DDBJ databases">
        <authorList>
            <person name="Sun Q."/>
            <person name="Kim S."/>
        </authorList>
    </citation>
    <scope>NUCLEOTIDE SEQUENCE</scope>
    <source>
        <strain evidence="2">KCTC 23714</strain>
    </source>
</reference>
<dbReference type="AlphaFoldDB" id="A0A918IY73"/>
<dbReference type="RefSeq" id="WP_189634566.1">
    <property type="nucleotide sequence ID" value="NZ_BMYQ01000010.1"/>
</dbReference>
<comment type="caution">
    <text evidence="2">The sequence shown here is derived from an EMBL/GenBank/DDBJ whole genome shotgun (WGS) entry which is preliminary data.</text>
</comment>
<evidence type="ECO:0000259" key="1">
    <source>
        <dbReference type="Pfam" id="PF05239"/>
    </source>
</evidence>
<proteinExistence type="predicted"/>
<dbReference type="Proteomes" id="UP000628984">
    <property type="component" value="Unassembled WGS sequence"/>
</dbReference>
<dbReference type="Pfam" id="PF05239">
    <property type="entry name" value="PRC"/>
    <property type="match status" value="1"/>
</dbReference>
<dbReference type="Gene3D" id="2.30.30.240">
    <property type="entry name" value="PRC-barrel domain"/>
    <property type="match status" value="1"/>
</dbReference>
<dbReference type="EMBL" id="BMYQ01000010">
    <property type="protein sequence ID" value="GGW38485.1"/>
    <property type="molecule type" value="Genomic_DNA"/>
</dbReference>
<keyword evidence="3" id="KW-1185">Reference proteome</keyword>
<sequence>MDHSKHTPLTRQELTADIIADAPIYGAGDEKIGTVSHVHGSGAITDVVIDVGGILGIGAKPVLVSIDQLNLMRDEDGKVHGVTSWTKDQLEALPEHHD</sequence>
<evidence type="ECO:0000313" key="3">
    <source>
        <dbReference type="Proteomes" id="UP000628984"/>
    </source>
</evidence>
<accession>A0A918IY73</accession>
<dbReference type="InterPro" id="IPR011033">
    <property type="entry name" value="PRC_barrel-like_sf"/>
</dbReference>
<evidence type="ECO:0000313" key="2">
    <source>
        <dbReference type="EMBL" id="GGW38485.1"/>
    </source>
</evidence>
<gene>
    <name evidence="2" type="ORF">GCM10011452_28570</name>
</gene>
<organism evidence="2 3">
    <name type="scientific">Gemmobacter lanyuensis</name>
    <dbReference type="NCBI Taxonomy" id="1054497"/>
    <lineage>
        <taxon>Bacteria</taxon>
        <taxon>Pseudomonadati</taxon>
        <taxon>Pseudomonadota</taxon>
        <taxon>Alphaproteobacteria</taxon>
        <taxon>Rhodobacterales</taxon>
        <taxon>Paracoccaceae</taxon>
        <taxon>Gemmobacter</taxon>
    </lineage>
</organism>
<protein>
    <submittedName>
        <fullName evidence="2">Photosystem reaction center subunit H</fullName>
    </submittedName>
</protein>